<dbReference type="AlphaFoldDB" id="A0A939BZ67"/>
<comment type="caution">
    <text evidence="3">The sequence shown here is derived from an EMBL/GenBank/DDBJ whole genome shotgun (WGS) entry which is preliminary data.</text>
</comment>
<evidence type="ECO:0000256" key="1">
    <source>
        <dbReference type="SAM" id="MobiDB-lite"/>
    </source>
</evidence>
<gene>
    <name evidence="3" type="ORF">JL106_11105</name>
</gene>
<sequence length="136" mass="14236">MQFADGQQMAGDIVASDVVSDIALVQADRTGLPAGEFRTELPRVGGQQPVPDRPDPDRRHHRPRQLGRCAAGGPGPDAGIQAGDVIVSMDDQALGSAEALLGALRGYSPGEQAEVELDRNGTAVTTTVTVVDRPVR</sequence>
<dbReference type="Pfam" id="PF13180">
    <property type="entry name" value="PDZ_2"/>
    <property type="match status" value="1"/>
</dbReference>
<keyword evidence="4" id="KW-1185">Reference proteome</keyword>
<organism evidence="3 4">
    <name type="scientific">Nakamurella leprariae</name>
    <dbReference type="NCBI Taxonomy" id="2803911"/>
    <lineage>
        <taxon>Bacteria</taxon>
        <taxon>Bacillati</taxon>
        <taxon>Actinomycetota</taxon>
        <taxon>Actinomycetes</taxon>
        <taxon>Nakamurellales</taxon>
        <taxon>Nakamurellaceae</taxon>
        <taxon>Nakamurella</taxon>
    </lineage>
</organism>
<evidence type="ECO:0000313" key="3">
    <source>
        <dbReference type="EMBL" id="MBM9467830.1"/>
    </source>
</evidence>
<feature type="region of interest" description="Disordered" evidence="1">
    <location>
        <begin position="29"/>
        <end position="82"/>
    </location>
</feature>
<evidence type="ECO:0000259" key="2">
    <source>
        <dbReference type="Pfam" id="PF13180"/>
    </source>
</evidence>
<dbReference type="EMBL" id="JAERWK010000014">
    <property type="protein sequence ID" value="MBM9467830.1"/>
    <property type="molecule type" value="Genomic_DNA"/>
</dbReference>
<dbReference type="Gene3D" id="2.30.42.10">
    <property type="match status" value="1"/>
</dbReference>
<name>A0A939BZ67_9ACTN</name>
<accession>A0A939BZ67</accession>
<dbReference type="InterPro" id="IPR001478">
    <property type="entry name" value="PDZ"/>
</dbReference>
<feature type="domain" description="PDZ" evidence="2">
    <location>
        <begin position="72"/>
        <end position="130"/>
    </location>
</feature>
<proteinExistence type="predicted"/>
<reference evidence="3" key="1">
    <citation type="submission" date="2021-01" db="EMBL/GenBank/DDBJ databases">
        <title>YIM 132084 draft genome.</title>
        <authorList>
            <person name="An D."/>
        </authorList>
    </citation>
    <scope>NUCLEOTIDE SEQUENCE</scope>
    <source>
        <strain evidence="3">YIM 132084</strain>
    </source>
</reference>
<protein>
    <submittedName>
        <fullName evidence="3">PDZ domain-containing protein</fullName>
    </submittedName>
</protein>
<dbReference type="SUPFAM" id="SSF50156">
    <property type="entry name" value="PDZ domain-like"/>
    <property type="match status" value="1"/>
</dbReference>
<evidence type="ECO:0000313" key="4">
    <source>
        <dbReference type="Proteomes" id="UP000663792"/>
    </source>
</evidence>
<dbReference type="InterPro" id="IPR036034">
    <property type="entry name" value="PDZ_sf"/>
</dbReference>
<dbReference type="Proteomes" id="UP000663792">
    <property type="component" value="Unassembled WGS sequence"/>
</dbReference>